<evidence type="ECO:0000313" key="6">
    <source>
        <dbReference type="Proteomes" id="UP001193680"/>
    </source>
</evidence>
<dbReference type="Gene3D" id="3.40.109.10">
    <property type="entry name" value="NADH Oxidase"/>
    <property type="match status" value="1"/>
</dbReference>
<organism evidence="5 6">
    <name type="scientific">Thiomicrorhabdus heinhorstiae</name>
    <dbReference type="NCBI Taxonomy" id="2748010"/>
    <lineage>
        <taxon>Bacteria</taxon>
        <taxon>Pseudomonadati</taxon>
        <taxon>Pseudomonadota</taxon>
        <taxon>Gammaproteobacteria</taxon>
        <taxon>Thiotrichales</taxon>
        <taxon>Piscirickettsiaceae</taxon>
        <taxon>Thiomicrorhabdus</taxon>
    </lineage>
</organism>
<dbReference type="EMBL" id="JACBGI020000029">
    <property type="protein sequence ID" value="MBF6058855.1"/>
    <property type="molecule type" value="Genomic_DNA"/>
</dbReference>
<dbReference type="PANTHER" id="PTHR23026">
    <property type="entry name" value="NADPH NITROREDUCTASE"/>
    <property type="match status" value="1"/>
</dbReference>
<dbReference type="InterPro" id="IPR000415">
    <property type="entry name" value="Nitroreductase-like"/>
</dbReference>
<evidence type="ECO:0000313" key="5">
    <source>
        <dbReference type="EMBL" id="MBF6058855.1"/>
    </source>
</evidence>
<evidence type="ECO:0000256" key="1">
    <source>
        <dbReference type="ARBA" id="ARBA00022630"/>
    </source>
</evidence>
<reference evidence="5 6" key="1">
    <citation type="submission" date="2020-11" db="EMBL/GenBank/DDBJ databases">
        <title>Sulfur oxidizing isolate from Hospital Hole Sinkhole.</title>
        <authorList>
            <person name="Scott K.M."/>
        </authorList>
    </citation>
    <scope>NUCLEOTIDE SEQUENCE [LARGE SCALE GENOMIC DNA]</scope>
    <source>
        <strain evidence="5 6">HH1</strain>
    </source>
</reference>
<evidence type="ECO:0000256" key="3">
    <source>
        <dbReference type="ARBA" id="ARBA00023002"/>
    </source>
</evidence>
<dbReference type="Pfam" id="PF00881">
    <property type="entry name" value="Nitroreductase"/>
    <property type="match status" value="1"/>
</dbReference>
<keyword evidence="2" id="KW-0288">FMN</keyword>
<evidence type="ECO:0000256" key="2">
    <source>
        <dbReference type="ARBA" id="ARBA00022643"/>
    </source>
</evidence>
<protein>
    <submittedName>
        <fullName evidence="5">Nitroreductase family protein</fullName>
    </submittedName>
</protein>
<sequence length="223" mass="25527">MPLTLYSAVTQRHSVRAFLDTPVEEEIIRRILKAARHAPSGVNTQPWQVAVVSGAAKQRLQNAMLEKFQAGEHGKMDYAYYPDEWRAPYKQRRVETGKRLYGALQIERQNKEGQKAQWAANYRSFDAPVALYFFMDRSLQTGSFLDYGMFIQNVMLLAIEEGLGTCPQGALGEYPDIIRQELGYGADKLLVCGMALGYEDQEHPVNQYRTDRESVEDFTHFFD</sequence>
<keyword evidence="3" id="KW-0560">Oxidoreductase</keyword>
<dbReference type="Proteomes" id="UP001193680">
    <property type="component" value="Unassembled WGS sequence"/>
</dbReference>
<keyword evidence="1" id="KW-0285">Flavoprotein</keyword>
<dbReference type="InterPro" id="IPR029479">
    <property type="entry name" value="Nitroreductase"/>
</dbReference>
<dbReference type="PANTHER" id="PTHR23026:SF90">
    <property type="entry name" value="IODOTYROSINE DEIODINASE 1"/>
    <property type="match status" value="1"/>
</dbReference>
<evidence type="ECO:0000259" key="4">
    <source>
        <dbReference type="Pfam" id="PF00881"/>
    </source>
</evidence>
<feature type="domain" description="Nitroreductase" evidence="4">
    <location>
        <begin position="9"/>
        <end position="198"/>
    </location>
</feature>
<keyword evidence="6" id="KW-1185">Reference proteome</keyword>
<dbReference type="InterPro" id="IPR050627">
    <property type="entry name" value="Nitroreductase/BluB"/>
</dbReference>
<gene>
    <name evidence="5" type="ORF">H8792_010925</name>
</gene>
<dbReference type="SUPFAM" id="SSF55469">
    <property type="entry name" value="FMN-dependent nitroreductase-like"/>
    <property type="match status" value="1"/>
</dbReference>
<dbReference type="CDD" id="cd02136">
    <property type="entry name" value="PnbA_NfnB-like"/>
    <property type="match status" value="1"/>
</dbReference>
<dbReference type="RefSeq" id="WP_185979000.1">
    <property type="nucleotide sequence ID" value="NZ_JACBGI020000029.1"/>
</dbReference>
<accession>A0ABS0BYI6</accession>
<name>A0ABS0BYI6_9GAMM</name>
<proteinExistence type="predicted"/>
<comment type="caution">
    <text evidence="5">The sequence shown here is derived from an EMBL/GenBank/DDBJ whole genome shotgun (WGS) entry which is preliminary data.</text>
</comment>